<dbReference type="AlphaFoldDB" id="A0A7Y9GKR8"/>
<feature type="binding site" evidence="7">
    <location>
        <begin position="346"/>
        <end position="347"/>
    </location>
    <ligand>
        <name>FMN</name>
        <dbReference type="ChEBI" id="CHEBI:58210"/>
    </ligand>
</feature>
<evidence type="ECO:0000256" key="4">
    <source>
        <dbReference type="ARBA" id="ARBA00023002"/>
    </source>
</evidence>
<dbReference type="GO" id="GO:0010181">
    <property type="term" value="F:FMN binding"/>
    <property type="evidence" value="ECO:0007669"/>
    <property type="project" value="InterPro"/>
</dbReference>
<comment type="caution">
    <text evidence="9">The sequence shown here is derived from an EMBL/GenBank/DDBJ whole genome shotgun (WGS) entry which is preliminary data.</text>
</comment>
<dbReference type="Pfam" id="PF01070">
    <property type="entry name" value="FMN_dh"/>
    <property type="match status" value="1"/>
</dbReference>
<keyword evidence="10" id="KW-1185">Reference proteome</keyword>
<reference evidence="9 10" key="1">
    <citation type="submission" date="2020-07" db="EMBL/GenBank/DDBJ databases">
        <title>Sequencing the genomes of 1000 actinobacteria strains.</title>
        <authorList>
            <person name="Klenk H.-P."/>
        </authorList>
    </citation>
    <scope>NUCLEOTIDE SEQUENCE [LARGE SCALE GENOMIC DNA]</scope>
    <source>
        <strain evidence="9 10">DSM 24662</strain>
    </source>
</reference>
<comment type="cofactor">
    <cofactor evidence="1">
        <name>FMN</name>
        <dbReference type="ChEBI" id="CHEBI:58210"/>
    </cofactor>
</comment>
<evidence type="ECO:0000259" key="8">
    <source>
        <dbReference type="PROSITE" id="PS51349"/>
    </source>
</evidence>
<feature type="binding site" evidence="7">
    <location>
        <position position="178"/>
    </location>
    <ligand>
        <name>glyoxylate</name>
        <dbReference type="ChEBI" id="CHEBI:36655"/>
    </ligand>
</feature>
<comment type="similarity">
    <text evidence="5">Belongs to the FMN-dependent alpha-hydroxy acid dehydrogenase family.</text>
</comment>
<dbReference type="PROSITE" id="PS51349">
    <property type="entry name" value="FMN_HYDROXY_ACID_DH_2"/>
    <property type="match status" value="1"/>
</dbReference>
<feature type="binding site" evidence="7">
    <location>
        <position position="169"/>
    </location>
    <ligand>
        <name>FMN</name>
        <dbReference type="ChEBI" id="CHEBI:58210"/>
    </ligand>
</feature>
<dbReference type="FunFam" id="3.20.20.70:FF:000029">
    <property type="entry name" value="L-lactate dehydrogenase"/>
    <property type="match status" value="1"/>
</dbReference>
<evidence type="ECO:0000256" key="7">
    <source>
        <dbReference type="PIRSR" id="PIRSR000138-2"/>
    </source>
</evidence>
<evidence type="ECO:0000256" key="5">
    <source>
        <dbReference type="ARBA" id="ARBA00024042"/>
    </source>
</evidence>
<dbReference type="Gene3D" id="3.20.20.70">
    <property type="entry name" value="Aldolase class I"/>
    <property type="match status" value="1"/>
</dbReference>
<evidence type="ECO:0000256" key="6">
    <source>
        <dbReference type="PIRSR" id="PIRSR000138-1"/>
    </source>
</evidence>
<feature type="domain" description="FMN hydroxy acid dehydrogenase" evidence="8">
    <location>
        <begin position="11"/>
        <end position="397"/>
    </location>
</feature>
<dbReference type="EMBL" id="JACCBV010000001">
    <property type="protein sequence ID" value="NYE18288.1"/>
    <property type="molecule type" value="Genomic_DNA"/>
</dbReference>
<dbReference type="EC" id="1.1.2.3" evidence="9"/>
<dbReference type="GO" id="GO:0004460">
    <property type="term" value="F:L-lactate dehydrogenase (cytochrome) activity"/>
    <property type="evidence" value="ECO:0007669"/>
    <property type="project" value="UniProtKB-EC"/>
</dbReference>
<evidence type="ECO:0000313" key="9">
    <source>
        <dbReference type="EMBL" id="NYE18288.1"/>
    </source>
</evidence>
<organism evidence="9 10">
    <name type="scientific">Microbacterium immunditiarum</name>
    <dbReference type="NCBI Taxonomy" id="337480"/>
    <lineage>
        <taxon>Bacteria</taxon>
        <taxon>Bacillati</taxon>
        <taxon>Actinomycetota</taxon>
        <taxon>Actinomycetes</taxon>
        <taxon>Micrococcales</taxon>
        <taxon>Microbacteriaceae</taxon>
        <taxon>Microbacterium</taxon>
    </lineage>
</organism>
<feature type="binding site" evidence="7">
    <location>
        <position position="268"/>
    </location>
    <ligand>
        <name>FMN</name>
        <dbReference type="ChEBI" id="CHEBI:58210"/>
    </ligand>
</feature>
<feature type="binding site" evidence="7">
    <location>
        <position position="295"/>
    </location>
    <ligand>
        <name>glyoxylate</name>
        <dbReference type="ChEBI" id="CHEBI:36655"/>
    </ligand>
</feature>
<feature type="binding site" evidence="7">
    <location>
        <position position="119"/>
    </location>
    <ligand>
        <name>FMN</name>
        <dbReference type="ChEBI" id="CHEBI:58210"/>
    </ligand>
</feature>
<keyword evidence="4 9" id="KW-0560">Oxidoreductase</keyword>
<dbReference type="InterPro" id="IPR013785">
    <property type="entry name" value="Aldolase_TIM"/>
</dbReference>
<dbReference type="Proteomes" id="UP000576969">
    <property type="component" value="Unassembled WGS sequence"/>
</dbReference>
<feature type="binding site" evidence="7">
    <location>
        <position position="292"/>
    </location>
    <ligand>
        <name>glyoxylate</name>
        <dbReference type="ChEBI" id="CHEBI:36655"/>
    </ligand>
</feature>
<feature type="binding site" evidence="7">
    <location>
        <position position="141"/>
    </location>
    <ligand>
        <name>FMN</name>
        <dbReference type="ChEBI" id="CHEBI:58210"/>
    </ligand>
</feature>
<evidence type="ECO:0000256" key="2">
    <source>
        <dbReference type="ARBA" id="ARBA00022630"/>
    </source>
</evidence>
<protein>
    <submittedName>
        <fullName evidence="9">L-lactate dehydrogenase (Cytochrome)</fullName>
        <ecNumber evidence="9">1.1.2.3</ecNumber>
    </submittedName>
</protein>
<feature type="binding site" evidence="7">
    <location>
        <position position="143"/>
    </location>
    <ligand>
        <name>glyoxylate</name>
        <dbReference type="ChEBI" id="CHEBI:36655"/>
    </ligand>
</feature>
<feature type="binding site" evidence="7">
    <location>
        <begin position="323"/>
        <end position="327"/>
    </location>
    <ligand>
        <name>FMN</name>
        <dbReference type="ChEBI" id="CHEBI:58210"/>
    </ligand>
</feature>
<keyword evidence="3 7" id="KW-0288">FMN</keyword>
<proteinExistence type="inferred from homology"/>
<dbReference type="InterPro" id="IPR008259">
    <property type="entry name" value="FMN_hydac_DH_AS"/>
</dbReference>
<dbReference type="PANTHER" id="PTHR10578">
    <property type="entry name" value="S -2-HYDROXY-ACID OXIDASE-RELATED"/>
    <property type="match status" value="1"/>
</dbReference>
<evidence type="ECO:0000256" key="3">
    <source>
        <dbReference type="ARBA" id="ARBA00022643"/>
    </source>
</evidence>
<keyword evidence="2 7" id="KW-0285">Flavoprotein</keyword>
<evidence type="ECO:0000313" key="10">
    <source>
        <dbReference type="Proteomes" id="UP000576969"/>
    </source>
</evidence>
<dbReference type="InterPro" id="IPR037396">
    <property type="entry name" value="FMN_HAD"/>
</dbReference>
<feature type="active site" description="Proton acceptor" evidence="6">
    <location>
        <position position="292"/>
    </location>
</feature>
<gene>
    <name evidence="9" type="ORF">BJ991_000316</name>
</gene>
<dbReference type="PROSITE" id="PS00557">
    <property type="entry name" value="FMN_HYDROXY_ACID_DH_1"/>
    <property type="match status" value="1"/>
</dbReference>
<dbReference type="PANTHER" id="PTHR10578:SF107">
    <property type="entry name" value="2-HYDROXYACID OXIDASE 1"/>
    <property type="match status" value="1"/>
</dbReference>
<feature type="binding site" evidence="7">
    <location>
        <begin position="90"/>
        <end position="92"/>
    </location>
    <ligand>
        <name>FMN</name>
        <dbReference type="ChEBI" id="CHEBI:58210"/>
    </ligand>
</feature>
<dbReference type="RefSeq" id="WP_179486846.1">
    <property type="nucleotide sequence ID" value="NZ_JACCBV010000001.1"/>
</dbReference>
<name>A0A7Y9GKR8_9MICO</name>
<dbReference type="PIRSF" id="PIRSF000138">
    <property type="entry name" value="Al-hdrx_acd_dh"/>
    <property type="match status" value="1"/>
</dbReference>
<dbReference type="InterPro" id="IPR000262">
    <property type="entry name" value="FMN-dep_DH"/>
</dbReference>
<sequence length="403" mass="43632">MKDGSTPPRRLTLAQAINVEDVRSIFARKVPTAVRDFIDGGGEDEVTVRRNRGAFEAIEFRNRPLTDASTRTLSTTLLGTPITAPLVLAPVGLASLAHPLGERAAAMAAASSGIVSTLSSSSCWSLEDVADAAPGAPKWFQLYVWRDRAISADVVARARAAGYTALVVTVDVPVGGRRERDLRNGFTIPPRPTWRHTGDVIRHLPWVARFAWDEMFGHGLTMGNFGGRTAVTQRLAFMDRVNSRFDPGMTWDDLEWLRSLWDGPMVIKGITNADAAREAVARGMDAVWVSNHGGRQLDGLPATIDVLPEIADAVDDRAEVYLDSGIRRGTDIVKALARGARVCMIGRPYVYGLAAGGQAGVEKVIELLVKELDTTLALLGCASVDRLDESWLRSAPARRLSAP</sequence>
<dbReference type="SUPFAM" id="SSF51395">
    <property type="entry name" value="FMN-linked oxidoreductases"/>
    <property type="match status" value="1"/>
</dbReference>
<accession>A0A7Y9GKR8</accession>
<evidence type="ECO:0000256" key="1">
    <source>
        <dbReference type="ARBA" id="ARBA00001917"/>
    </source>
</evidence>
<feature type="binding site" evidence="7">
    <location>
        <position position="290"/>
    </location>
    <ligand>
        <name>FMN</name>
        <dbReference type="ChEBI" id="CHEBI:58210"/>
    </ligand>
</feature>
<dbReference type="CDD" id="cd02809">
    <property type="entry name" value="alpha_hydroxyacid_oxid_FMN"/>
    <property type="match status" value="1"/>
</dbReference>
<dbReference type="InterPro" id="IPR012133">
    <property type="entry name" value="Alpha-hydoxy_acid_DH_FMN"/>
</dbReference>